<keyword evidence="5" id="KW-0472">Membrane</keyword>
<dbReference type="GO" id="GO:0030674">
    <property type="term" value="F:protein-macromolecule adaptor activity"/>
    <property type="evidence" value="ECO:0007669"/>
    <property type="project" value="TreeGrafter"/>
</dbReference>
<proteinExistence type="predicted"/>
<dbReference type="GO" id="GO:0048284">
    <property type="term" value="P:organelle fusion"/>
    <property type="evidence" value="ECO:0007669"/>
    <property type="project" value="TreeGrafter"/>
</dbReference>
<evidence type="ECO:0000256" key="5">
    <source>
        <dbReference type="ARBA" id="ARBA00023136"/>
    </source>
</evidence>
<feature type="region of interest" description="Disordered" evidence="6">
    <location>
        <begin position="209"/>
        <end position="238"/>
    </location>
</feature>
<dbReference type="GO" id="GO:0007032">
    <property type="term" value="P:endosome organization"/>
    <property type="evidence" value="ECO:0007669"/>
    <property type="project" value="TreeGrafter"/>
</dbReference>
<dbReference type="PANTHER" id="PTHR23323">
    <property type="entry name" value="VACUOLAR PROTEIN SORTING-ASSOCIATED PROTEIN"/>
    <property type="match status" value="1"/>
</dbReference>
<reference evidence="8" key="2">
    <citation type="submission" date="2015-01" db="EMBL/GenBank/DDBJ databases">
        <title>Evolutionary Origins and Diversification of the Mycorrhizal Mutualists.</title>
        <authorList>
            <consortium name="DOE Joint Genome Institute"/>
            <consortium name="Mycorrhizal Genomics Consortium"/>
            <person name="Kohler A."/>
            <person name="Kuo A."/>
            <person name="Nagy L.G."/>
            <person name="Floudas D."/>
            <person name="Copeland A."/>
            <person name="Barry K.W."/>
            <person name="Cichocki N."/>
            <person name="Veneault-Fourrey C."/>
            <person name="LaButti K."/>
            <person name="Lindquist E.A."/>
            <person name="Lipzen A."/>
            <person name="Lundell T."/>
            <person name="Morin E."/>
            <person name="Murat C."/>
            <person name="Riley R."/>
            <person name="Ohm R."/>
            <person name="Sun H."/>
            <person name="Tunlid A."/>
            <person name="Henrissat B."/>
            <person name="Grigoriev I.V."/>
            <person name="Hibbett D.S."/>
            <person name="Martin F."/>
        </authorList>
    </citation>
    <scope>NUCLEOTIDE SEQUENCE [LARGE SCALE GENOMIC DNA]</scope>
    <source>
        <strain evidence="8">ATCC 200175</strain>
    </source>
</reference>
<keyword evidence="3" id="KW-0863">Zinc-finger</keyword>
<dbReference type="Proteomes" id="UP000053647">
    <property type="component" value="Unassembled WGS sequence"/>
</dbReference>
<feature type="compositionally biased region" description="Polar residues" evidence="6">
    <location>
        <begin position="214"/>
        <end position="230"/>
    </location>
</feature>
<sequence length="483" mass="52721">MYDKGDHEGAMKEYLRTIGSVRGSYVVRKFLTANLTPLLTIYLQELHAHGLANAEHTTLLLNTYAKVGDVAKVDAFVRSEGRVVGPVGVSQRRQEKERAENRHLTSIPPSARNQTSPVTVARFFTTFQTKQLSSSSTFVLLLDLPPVSSSVSPNNAQIQTAVAPSYLSYLVLSRAPAVPPALSGGEGAGKKPDTQDKGEDLATALAAAPGTHPSVPQTPSAGATSQSQHLPGTHTPPARPTPTLFFAHFVDHLGCFMTFLETRPGKAEKRDQAAVWNTLLELYLTDGTADADAKRAIPYDQHKAIRLLHATHIPYDLMHALVLCSSHKYTPGLVLLWEKSGMYEDVLRFWMERHNSGIGASDSGAPTEPTPSTQVVSAIQKYGPTKPTLYPLVLRFLTSTPALLTMHQSDLEELLEHVESEKIVSPLSVVQVLSRNGVASVGLVKGWLMRKIKEGKEEVPTDQQLISSYRLETKTKLKQVGDL</sequence>
<name>A0A0C9TWW2_PAXIN</name>
<dbReference type="GO" id="GO:0030897">
    <property type="term" value="C:HOPS complex"/>
    <property type="evidence" value="ECO:0007669"/>
    <property type="project" value="TreeGrafter"/>
</dbReference>
<feature type="compositionally biased region" description="Basic and acidic residues" evidence="6">
    <location>
        <begin position="92"/>
        <end position="103"/>
    </location>
</feature>
<evidence type="ECO:0000256" key="4">
    <source>
        <dbReference type="ARBA" id="ARBA00022833"/>
    </source>
</evidence>
<evidence type="ECO:0000313" key="7">
    <source>
        <dbReference type="EMBL" id="KIJ14753.1"/>
    </source>
</evidence>
<dbReference type="PANTHER" id="PTHR23323:SF24">
    <property type="entry name" value="VACUOLAR PROTEIN SORTING-ASSOCIATED PROTEIN 11 HOMOLOG"/>
    <property type="match status" value="1"/>
</dbReference>
<organism evidence="7 8">
    <name type="scientific">Paxillus involutus ATCC 200175</name>
    <dbReference type="NCBI Taxonomy" id="664439"/>
    <lineage>
        <taxon>Eukaryota</taxon>
        <taxon>Fungi</taxon>
        <taxon>Dikarya</taxon>
        <taxon>Basidiomycota</taxon>
        <taxon>Agaricomycotina</taxon>
        <taxon>Agaricomycetes</taxon>
        <taxon>Agaricomycetidae</taxon>
        <taxon>Boletales</taxon>
        <taxon>Paxilineae</taxon>
        <taxon>Paxillaceae</taxon>
        <taxon>Paxillus</taxon>
    </lineage>
</organism>
<dbReference type="GO" id="GO:0006904">
    <property type="term" value="P:vesicle docking involved in exocytosis"/>
    <property type="evidence" value="ECO:0007669"/>
    <property type="project" value="TreeGrafter"/>
</dbReference>
<keyword evidence="4" id="KW-0862">Zinc</keyword>
<dbReference type="InterPro" id="IPR057308">
    <property type="entry name" value="CHCR_PEP5_VPS11"/>
</dbReference>
<protein>
    <submittedName>
        <fullName evidence="7">Uncharacterized protein</fullName>
    </submittedName>
</protein>
<dbReference type="HOGENOM" id="CLU_565115_0_0_1"/>
<evidence type="ECO:0000313" key="8">
    <source>
        <dbReference type="Proteomes" id="UP000053647"/>
    </source>
</evidence>
<dbReference type="GO" id="GO:0008270">
    <property type="term" value="F:zinc ion binding"/>
    <property type="evidence" value="ECO:0007669"/>
    <property type="project" value="UniProtKB-KW"/>
</dbReference>
<dbReference type="GO" id="GO:0005768">
    <property type="term" value="C:endosome"/>
    <property type="evidence" value="ECO:0007669"/>
    <property type="project" value="TreeGrafter"/>
</dbReference>
<dbReference type="Pfam" id="PF23356">
    <property type="entry name" value="TPR_PEP5_VPS11"/>
    <property type="match status" value="2"/>
</dbReference>
<evidence type="ECO:0000256" key="1">
    <source>
        <dbReference type="ARBA" id="ARBA00004184"/>
    </source>
</evidence>
<keyword evidence="8" id="KW-1185">Reference proteome</keyword>
<keyword evidence="2" id="KW-0479">Metal-binding</keyword>
<dbReference type="AlphaFoldDB" id="A0A0C9TWW2"/>
<evidence type="ECO:0000256" key="2">
    <source>
        <dbReference type="ARBA" id="ARBA00022723"/>
    </source>
</evidence>
<feature type="region of interest" description="Disordered" evidence="6">
    <location>
        <begin position="92"/>
        <end position="113"/>
    </location>
</feature>
<evidence type="ECO:0000256" key="3">
    <source>
        <dbReference type="ARBA" id="ARBA00022771"/>
    </source>
</evidence>
<dbReference type="EMBL" id="KN819340">
    <property type="protein sequence ID" value="KIJ14753.1"/>
    <property type="molecule type" value="Genomic_DNA"/>
</dbReference>
<dbReference type="GO" id="GO:0007033">
    <property type="term" value="P:vacuole organization"/>
    <property type="evidence" value="ECO:0007669"/>
    <property type="project" value="TreeGrafter"/>
</dbReference>
<gene>
    <name evidence="7" type="ORF">PAXINDRAFT_99818</name>
</gene>
<reference evidence="7 8" key="1">
    <citation type="submission" date="2014-06" db="EMBL/GenBank/DDBJ databases">
        <authorList>
            <consortium name="DOE Joint Genome Institute"/>
            <person name="Kuo A."/>
            <person name="Kohler A."/>
            <person name="Nagy L.G."/>
            <person name="Floudas D."/>
            <person name="Copeland A."/>
            <person name="Barry K.W."/>
            <person name="Cichocki N."/>
            <person name="Veneault-Fourrey C."/>
            <person name="LaButti K."/>
            <person name="Lindquist E.A."/>
            <person name="Lipzen A."/>
            <person name="Lundell T."/>
            <person name="Morin E."/>
            <person name="Murat C."/>
            <person name="Sun H."/>
            <person name="Tunlid A."/>
            <person name="Henrissat B."/>
            <person name="Grigoriev I.V."/>
            <person name="Hibbett D.S."/>
            <person name="Martin F."/>
            <person name="Nordberg H.P."/>
            <person name="Cantor M.N."/>
            <person name="Hua S.X."/>
        </authorList>
    </citation>
    <scope>NUCLEOTIDE SEQUENCE [LARGE SCALE GENOMIC DNA]</scope>
    <source>
        <strain evidence="7 8">ATCC 200175</strain>
    </source>
</reference>
<dbReference type="OrthoDB" id="26184at2759"/>
<comment type="subcellular location">
    <subcellularLocation>
        <location evidence="1">Endomembrane system</location>
        <topology evidence="1">Peripheral membrane protein</topology>
    </subcellularLocation>
</comment>
<evidence type="ECO:0000256" key="6">
    <source>
        <dbReference type="SAM" id="MobiDB-lite"/>
    </source>
</evidence>
<accession>A0A0C9TWW2</accession>